<dbReference type="EMBL" id="JACIED010000003">
    <property type="protein sequence ID" value="MBB4008297.1"/>
    <property type="molecule type" value="Genomic_DNA"/>
</dbReference>
<dbReference type="Pfam" id="PF01425">
    <property type="entry name" value="Amidase"/>
    <property type="match status" value="1"/>
</dbReference>
<proteinExistence type="predicted"/>
<comment type="caution">
    <text evidence="2">The sequence shown here is derived from an EMBL/GenBank/DDBJ whole genome shotgun (WGS) entry which is preliminary data.</text>
</comment>
<accession>A0A7W6MUG7</accession>
<protein>
    <submittedName>
        <fullName evidence="2">Aspartyl-tRNA(Asn)/glutamyl-tRNA(Gln) amidotransferase subunit A</fullName>
        <ecNumber evidence="2">6.3.5.6</ecNumber>
        <ecNumber evidence="2">6.3.5.7</ecNumber>
    </submittedName>
</protein>
<dbReference type="AlphaFoldDB" id="A0A7W6MUG7"/>
<dbReference type="PANTHER" id="PTHR11895">
    <property type="entry name" value="TRANSAMIDASE"/>
    <property type="match status" value="1"/>
</dbReference>
<gene>
    <name evidence="2" type="ORF">GGQ71_002577</name>
</gene>
<keyword evidence="2" id="KW-0436">Ligase</keyword>
<dbReference type="Gene3D" id="3.90.1300.10">
    <property type="entry name" value="Amidase signature (AS) domain"/>
    <property type="match status" value="1"/>
</dbReference>
<dbReference type="InterPro" id="IPR000120">
    <property type="entry name" value="Amidase"/>
</dbReference>
<dbReference type="PANTHER" id="PTHR11895:SF67">
    <property type="entry name" value="AMIDASE DOMAIN-CONTAINING PROTEIN"/>
    <property type="match status" value="1"/>
</dbReference>
<dbReference type="InterPro" id="IPR023631">
    <property type="entry name" value="Amidase_dom"/>
</dbReference>
<sequence length="502" mass="53100">MDASKASHASAWIDPLELVDPSTSKDMMEARLARASFPVPASPTAQVLSVSILDAGVLDLLAAYAAGSLTPSDAFDALTHAIAISRAGKEAVLRLTNGIAESLAESDRRWREGTARPLEGMLFGIKDIIDVAGTMTSCGSLLTGDRIAPADAEVVARLRSAGAIPLAMLATTEFACGGPHNPRFGAVTNPWDPSRWTGGSSTGSGAALAARLMPLALGTDTGGSIRVPSCWCGTTGLKPTHDLVSRAGVAPLSWTLDHVGPMARSARDVAHVLPFMTARSGVHPAQTSPRGLRLGIPGNWFTERVDTRVLENWRTALGVLESQGYELIDLPPIDIASMHAAGWTILLSELASLQARNIDQAERFDPGLLIRLKQGMAISARDYGEALQKRATAQRQFLALFETVDLIVTPGVGGEAGSLETLSVDVDGEALPFQEVISRNTMIFDFLGFPALMLPSGLGRQGLPTGIQIAGPPGADYRCLELGMLYQSLTHHHRNQPSGPAR</sequence>
<dbReference type="GO" id="GO:0050567">
    <property type="term" value="F:glutaminyl-tRNA synthase (glutamine-hydrolyzing) activity"/>
    <property type="evidence" value="ECO:0007669"/>
    <property type="project" value="UniProtKB-EC"/>
</dbReference>
<dbReference type="EC" id="6.3.5.7" evidence="2"/>
<dbReference type="GO" id="GO:0050566">
    <property type="term" value="F:asparaginyl-tRNA synthase (glutamine-hydrolyzing) activity"/>
    <property type="evidence" value="ECO:0007669"/>
    <property type="project" value="UniProtKB-EC"/>
</dbReference>
<evidence type="ECO:0000313" key="2">
    <source>
        <dbReference type="EMBL" id="MBB4008297.1"/>
    </source>
</evidence>
<dbReference type="InterPro" id="IPR036928">
    <property type="entry name" value="AS_sf"/>
</dbReference>
<reference evidence="2 3" key="1">
    <citation type="submission" date="2020-08" db="EMBL/GenBank/DDBJ databases">
        <title>Genomic Encyclopedia of Type Strains, Phase IV (KMG-IV): sequencing the most valuable type-strain genomes for metagenomic binning, comparative biology and taxonomic classification.</title>
        <authorList>
            <person name="Goeker M."/>
        </authorList>
    </citation>
    <scope>NUCLEOTIDE SEQUENCE [LARGE SCALE GENOMIC DNA]</scope>
    <source>
        <strain evidence="2 3">DSM 100021</strain>
    </source>
</reference>
<name>A0A7W6MUG7_9HYPH</name>
<feature type="domain" description="Amidase" evidence="1">
    <location>
        <begin position="95"/>
        <end position="480"/>
    </location>
</feature>
<dbReference type="EC" id="6.3.5.6" evidence="2"/>
<organism evidence="2 3">
    <name type="scientific">Allorhizobium taibaishanense</name>
    <dbReference type="NCBI Taxonomy" id="887144"/>
    <lineage>
        <taxon>Bacteria</taxon>
        <taxon>Pseudomonadati</taxon>
        <taxon>Pseudomonadota</taxon>
        <taxon>Alphaproteobacteria</taxon>
        <taxon>Hyphomicrobiales</taxon>
        <taxon>Rhizobiaceae</taxon>
        <taxon>Rhizobium/Agrobacterium group</taxon>
        <taxon>Allorhizobium</taxon>
    </lineage>
</organism>
<keyword evidence="2" id="KW-0808">Transferase</keyword>
<dbReference type="RefSeq" id="WP_083943255.1">
    <property type="nucleotide sequence ID" value="NZ_JACIED010000003.1"/>
</dbReference>
<evidence type="ECO:0000313" key="3">
    <source>
        <dbReference type="Proteomes" id="UP000544107"/>
    </source>
</evidence>
<dbReference type="GO" id="GO:0016740">
    <property type="term" value="F:transferase activity"/>
    <property type="evidence" value="ECO:0007669"/>
    <property type="project" value="UniProtKB-KW"/>
</dbReference>
<dbReference type="SUPFAM" id="SSF75304">
    <property type="entry name" value="Amidase signature (AS) enzymes"/>
    <property type="match status" value="1"/>
</dbReference>
<dbReference type="OrthoDB" id="9811471at2"/>
<evidence type="ECO:0000259" key="1">
    <source>
        <dbReference type="Pfam" id="PF01425"/>
    </source>
</evidence>
<dbReference type="Proteomes" id="UP000544107">
    <property type="component" value="Unassembled WGS sequence"/>
</dbReference>